<sequence>MAARASSLALCALLALCLGWSPSSSVSSEHGHGFPCDDVVVIRVPHSRPCDRDRCGGLCVEQYMWKYPDIMAVVGDCTGENPLFPLLTMVWPPAHSQRQMVSRCYPGSGPGICRPGQANAEIFR</sequence>
<dbReference type="EnsemblPlants" id="AVESA.00010b.r2.5CG0886760.1">
    <property type="protein sequence ID" value="AVESA.00010b.r2.5CG0886760.1.CDS.1"/>
    <property type="gene ID" value="AVESA.00010b.r2.5CG0886760"/>
</dbReference>
<evidence type="ECO:0000313" key="1">
    <source>
        <dbReference type="EnsemblPlants" id="AVESA.00010b.r2.5CG0886760.1.CDS.1"/>
    </source>
</evidence>
<organism evidence="1 2">
    <name type="scientific">Avena sativa</name>
    <name type="common">Oat</name>
    <dbReference type="NCBI Taxonomy" id="4498"/>
    <lineage>
        <taxon>Eukaryota</taxon>
        <taxon>Viridiplantae</taxon>
        <taxon>Streptophyta</taxon>
        <taxon>Embryophyta</taxon>
        <taxon>Tracheophyta</taxon>
        <taxon>Spermatophyta</taxon>
        <taxon>Magnoliopsida</taxon>
        <taxon>Liliopsida</taxon>
        <taxon>Poales</taxon>
        <taxon>Poaceae</taxon>
        <taxon>BOP clade</taxon>
        <taxon>Pooideae</taxon>
        <taxon>Poodae</taxon>
        <taxon>Poeae</taxon>
        <taxon>Poeae Chloroplast Group 1 (Aveneae type)</taxon>
        <taxon>Aveninae</taxon>
        <taxon>Avena</taxon>
    </lineage>
</organism>
<evidence type="ECO:0000313" key="2">
    <source>
        <dbReference type="Proteomes" id="UP001732700"/>
    </source>
</evidence>
<keyword evidence="2" id="KW-1185">Reference proteome</keyword>
<name>A0ACD5Y4R0_AVESA</name>
<reference evidence="1" key="2">
    <citation type="submission" date="2025-09" db="UniProtKB">
        <authorList>
            <consortium name="EnsemblPlants"/>
        </authorList>
    </citation>
    <scope>IDENTIFICATION</scope>
</reference>
<protein>
    <submittedName>
        <fullName evidence="1">Uncharacterized protein</fullName>
    </submittedName>
</protein>
<dbReference type="Proteomes" id="UP001732700">
    <property type="component" value="Chromosome 5C"/>
</dbReference>
<proteinExistence type="predicted"/>
<accession>A0ACD5Y4R0</accession>
<reference evidence="1" key="1">
    <citation type="submission" date="2021-05" db="EMBL/GenBank/DDBJ databases">
        <authorList>
            <person name="Scholz U."/>
            <person name="Mascher M."/>
            <person name="Fiebig A."/>
        </authorList>
    </citation>
    <scope>NUCLEOTIDE SEQUENCE [LARGE SCALE GENOMIC DNA]</scope>
</reference>